<name>A0A101EMR8_9EURY</name>
<dbReference type="InterPro" id="IPR023010">
    <property type="entry name" value="GcvPA"/>
</dbReference>
<dbReference type="InterPro" id="IPR015421">
    <property type="entry name" value="PyrdxlP-dep_Trfase_major"/>
</dbReference>
<gene>
    <name evidence="3" type="ORF">XD54_0648</name>
</gene>
<dbReference type="Pfam" id="PF02347">
    <property type="entry name" value="GDC-P"/>
    <property type="match status" value="1"/>
</dbReference>
<evidence type="ECO:0000313" key="3">
    <source>
        <dbReference type="EMBL" id="KUK18032.1"/>
    </source>
</evidence>
<dbReference type="PANTHER" id="PTHR42806">
    <property type="entry name" value="GLYCINE CLEAVAGE SYSTEM P-PROTEIN"/>
    <property type="match status" value="1"/>
</dbReference>
<comment type="caution">
    <text evidence="3">The sequence shown here is derived from an EMBL/GenBank/DDBJ whole genome shotgun (WGS) entry which is preliminary data.</text>
</comment>
<dbReference type="PANTHER" id="PTHR42806:SF1">
    <property type="entry name" value="GLYCINE DEHYDROGENASE (DECARBOXYLATING)"/>
    <property type="match status" value="1"/>
</dbReference>
<dbReference type="Gene3D" id="3.90.1150.10">
    <property type="entry name" value="Aspartate Aminotransferase, domain 1"/>
    <property type="match status" value="1"/>
</dbReference>
<evidence type="ECO:0000313" key="4">
    <source>
        <dbReference type="Proteomes" id="UP000053911"/>
    </source>
</evidence>
<dbReference type="AlphaFoldDB" id="A0A101EMR8"/>
<evidence type="ECO:0000259" key="2">
    <source>
        <dbReference type="Pfam" id="PF02347"/>
    </source>
</evidence>
<dbReference type="EMBL" id="LGFD01000009">
    <property type="protein sequence ID" value="KUK18032.1"/>
    <property type="molecule type" value="Genomic_DNA"/>
</dbReference>
<dbReference type="NCBIfam" id="NF001696">
    <property type="entry name" value="PRK00451.1"/>
    <property type="match status" value="1"/>
</dbReference>
<feature type="domain" description="Glycine cleavage system P-protein N-terminal" evidence="2">
    <location>
        <begin position="14"/>
        <end position="466"/>
    </location>
</feature>
<evidence type="ECO:0000256" key="1">
    <source>
        <dbReference type="ARBA" id="ARBA00023002"/>
    </source>
</evidence>
<dbReference type="Gene3D" id="3.40.640.10">
    <property type="entry name" value="Type I PLP-dependent aspartate aminotransferase-like (Major domain)"/>
    <property type="match status" value="1"/>
</dbReference>
<dbReference type="SUPFAM" id="SSF53383">
    <property type="entry name" value="PLP-dependent transferases"/>
    <property type="match status" value="1"/>
</dbReference>
<reference evidence="4" key="1">
    <citation type="journal article" date="2015" name="MBio">
        <title>Genome-Resolved Metagenomic Analysis Reveals Roles for Candidate Phyla and Other Microbial Community Members in Biogeochemical Transformations in Oil Reservoirs.</title>
        <authorList>
            <person name="Hu P."/>
            <person name="Tom L."/>
            <person name="Singh A."/>
            <person name="Thomas B.C."/>
            <person name="Baker B.J."/>
            <person name="Piceno Y.M."/>
            <person name="Andersen G.L."/>
            <person name="Banfield J.F."/>
        </authorList>
    </citation>
    <scope>NUCLEOTIDE SEQUENCE [LARGE SCALE GENOMIC DNA]</scope>
</reference>
<protein>
    <submittedName>
        <fullName evidence="3">Glycine cleavage system P-protein</fullName>
    </submittedName>
</protein>
<dbReference type="GO" id="GO:0004375">
    <property type="term" value="F:glycine dehydrogenase (decarboxylating) activity"/>
    <property type="evidence" value="ECO:0007669"/>
    <property type="project" value="InterPro"/>
</dbReference>
<dbReference type="PATRIC" id="fig|172049.5.peg.1421"/>
<accession>A0A101EMR8</accession>
<sequence length="474" mass="53619">MVIKINGKEVVHPYIPNSVPEVQEKMLKKIGVNSIEELFDYIIPREVQFEGRLNLPNPLFSEYELKRHVQGTLSKNKTCEEYICFLGGSTWLHYVPAICDEIAGRAEFLTAYSGHPYENFGWKQAIFEYQSLMAELLDMDVVTLPTYSWGHALGTSLRMASRITGRKEVLVVDTISPERRKIIENYMEPHIKIKWIKSDPETGLIDINDLESKISPDVAAVYFENPSYLGFIEIQGNRISQIAHDKGTLVVVGVDPSSLGVLEPPSHYGADIVCGDLQPLGMHMNFGGGLAGFVATRDDPKFVKEIPYRIFGLVKTVVEGEYGFDDIAFERTSFMVREAPTESREFFGTTTNLWAIIAGVYLALMGPKGMWELGKGILQRLKYAMKRLSEIEGVKSPRFKAPHFKEFVVDFNDTNISVKDINTRLLEYGIFGGINLSKDFPELGNSALYCVTEVHTKEDIDKLHDALEEIIWRR</sequence>
<dbReference type="InterPro" id="IPR049315">
    <property type="entry name" value="GDC-P_N"/>
</dbReference>
<dbReference type="InterPro" id="IPR015422">
    <property type="entry name" value="PyrdxlP-dep_Trfase_small"/>
</dbReference>
<dbReference type="GO" id="GO:0009116">
    <property type="term" value="P:nucleoside metabolic process"/>
    <property type="evidence" value="ECO:0007669"/>
    <property type="project" value="InterPro"/>
</dbReference>
<proteinExistence type="predicted"/>
<dbReference type="RefSeq" id="WP_283217390.1">
    <property type="nucleotide sequence ID" value="NZ_LGFD01000009.1"/>
</dbReference>
<dbReference type="InterPro" id="IPR015424">
    <property type="entry name" value="PyrdxlP-dep_Trfase"/>
</dbReference>
<dbReference type="Proteomes" id="UP000053911">
    <property type="component" value="Unassembled WGS sequence"/>
</dbReference>
<keyword evidence="1" id="KW-0560">Oxidoreductase</keyword>
<organism evidence="3 4">
    <name type="scientific">Thermococcus sibiricus</name>
    <dbReference type="NCBI Taxonomy" id="172049"/>
    <lineage>
        <taxon>Archaea</taxon>
        <taxon>Methanobacteriati</taxon>
        <taxon>Methanobacteriota</taxon>
        <taxon>Thermococci</taxon>
        <taxon>Thermococcales</taxon>
        <taxon>Thermococcaceae</taxon>
        <taxon>Thermococcus</taxon>
    </lineage>
</organism>